<proteinExistence type="predicted"/>
<dbReference type="EMBL" id="BK015207">
    <property type="protein sequence ID" value="DAD95991.1"/>
    <property type="molecule type" value="Genomic_DNA"/>
</dbReference>
<protein>
    <submittedName>
        <fullName evidence="1">Uncharacterized protein</fullName>
    </submittedName>
</protein>
<organism evidence="1">
    <name type="scientific">Myoviridae sp. ctSGm32</name>
    <dbReference type="NCBI Taxonomy" id="2826653"/>
    <lineage>
        <taxon>Viruses</taxon>
        <taxon>Duplodnaviria</taxon>
        <taxon>Heunggongvirae</taxon>
        <taxon>Uroviricota</taxon>
        <taxon>Caudoviricetes</taxon>
    </lineage>
</organism>
<reference evidence="1" key="1">
    <citation type="journal article" date="2021" name="Proc. Natl. Acad. Sci. U.S.A.">
        <title>A Catalog of Tens of Thousands of Viruses from Human Metagenomes Reveals Hidden Associations with Chronic Diseases.</title>
        <authorList>
            <person name="Tisza M.J."/>
            <person name="Buck C.B."/>
        </authorList>
    </citation>
    <scope>NUCLEOTIDE SEQUENCE</scope>
    <source>
        <strain evidence="1">CtSGm32</strain>
    </source>
</reference>
<accession>A0A8S5NNP9</accession>
<sequence>MKEKINKRKTKYSIEYLELQRIVNKKIHNYISKYNNYPKYIKLPLWIFEYLKQTMSVIDLKNGYKTTEKFKFFNLKVCETVSIEKAEEIEVF</sequence>
<name>A0A8S5NNP9_9CAUD</name>
<evidence type="ECO:0000313" key="1">
    <source>
        <dbReference type="EMBL" id="DAD95991.1"/>
    </source>
</evidence>